<evidence type="ECO:0000256" key="18">
    <source>
        <dbReference type="ARBA" id="ARBA00049427"/>
    </source>
</evidence>
<dbReference type="STRING" id="56216.A0A1A6FZW1"/>
<keyword evidence="6 19" id="KW-0256">Endoplasmic reticulum</keyword>
<evidence type="ECO:0000256" key="4">
    <source>
        <dbReference type="ARBA" id="ARBA00012522"/>
    </source>
</evidence>
<keyword evidence="22" id="KW-1185">Reference proteome</keyword>
<organism evidence="21 22">
    <name type="scientific">Neotoma lepida</name>
    <name type="common">Desert woodrat</name>
    <dbReference type="NCBI Taxonomy" id="56216"/>
    <lineage>
        <taxon>Eukaryota</taxon>
        <taxon>Metazoa</taxon>
        <taxon>Chordata</taxon>
        <taxon>Craniata</taxon>
        <taxon>Vertebrata</taxon>
        <taxon>Euteleostomi</taxon>
        <taxon>Mammalia</taxon>
        <taxon>Eutheria</taxon>
        <taxon>Euarchontoglires</taxon>
        <taxon>Glires</taxon>
        <taxon>Rodentia</taxon>
        <taxon>Myomorpha</taxon>
        <taxon>Muroidea</taxon>
        <taxon>Cricetidae</taxon>
        <taxon>Neotominae</taxon>
        <taxon>Neotoma</taxon>
    </lineage>
</organism>
<evidence type="ECO:0000313" key="21">
    <source>
        <dbReference type="EMBL" id="OBS59473.1"/>
    </source>
</evidence>
<comment type="catalytic activity">
    <reaction evidence="18 19">
        <text>a di-trans,poly-cis-dolichal + NADP(+) = a di-trans,poly-cis-polyprenal + NADPH + H(+)</text>
        <dbReference type="Rhea" id="RHEA:80727"/>
        <dbReference type="Rhea" id="RHEA-COMP:19536"/>
        <dbReference type="Rhea" id="RHEA-COMP:19537"/>
        <dbReference type="ChEBI" id="CHEBI:15378"/>
        <dbReference type="ChEBI" id="CHEBI:57783"/>
        <dbReference type="ChEBI" id="CHEBI:58349"/>
        <dbReference type="ChEBI" id="CHEBI:231623"/>
        <dbReference type="ChEBI" id="CHEBI:231637"/>
        <dbReference type="EC" id="1.3.1.94"/>
    </reaction>
    <physiologicalReaction direction="right-to-left" evidence="18 19">
        <dbReference type="Rhea" id="RHEA:80729"/>
    </physiologicalReaction>
</comment>
<proteinExistence type="inferred from homology"/>
<dbReference type="GO" id="GO:0160198">
    <property type="term" value="F:polyprenal reductase activity"/>
    <property type="evidence" value="ECO:0007669"/>
    <property type="project" value="UniProtKB-EC"/>
</dbReference>
<dbReference type="UniPathway" id="UPA00378"/>
<gene>
    <name evidence="21" type="ORF">A6R68_09401</name>
</gene>
<feature type="transmembrane region" description="Helical" evidence="19">
    <location>
        <begin position="116"/>
        <end position="135"/>
    </location>
</feature>
<dbReference type="Pfam" id="PF02544">
    <property type="entry name" value="Steroid_dh"/>
    <property type="match status" value="1"/>
</dbReference>
<comment type="catalytic activity">
    <reaction evidence="16">
        <text>a 3-oxo-5alpha-steroid + NADP(+) = a 3-oxo-Delta(4)-steroid + NADPH + H(+)</text>
        <dbReference type="Rhea" id="RHEA:54384"/>
        <dbReference type="ChEBI" id="CHEBI:13601"/>
        <dbReference type="ChEBI" id="CHEBI:15378"/>
        <dbReference type="ChEBI" id="CHEBI:47909"/>
        <dbReference type="ChEBI" id="CHEBI:57783"/>
        <dbReference type="ChEBI" id="CHEBI:58349"/>
        <dbReference type="EC" id="1.3.1.22"/>
    </reaction>
    <physiologicalReaction direction="right-to-left" evidence="16">
        <dbReference type="Rhea" id="RHEA:54386"/>
    </physiologicalReaction>
</comment>
<keyword evidence="11 19" id="KW-0472">Membrane</keyword>
<evidence type="ECO:0000256" key="7">
    <source>
        <dbReference type="ARBA" id="ARBA00022857"/>
    </source>
</evidence>
<comment type="similarity">
    <text evidence="13 19">Belongs to the steroid 5-alpha reductase family. Polyprenal reductase subfamily.</text>
</comment>
<dbReference type="AlphaFoldDB" id="A0A1A6FZW1"/>
<evidence type="ECO:0000256" key="15">
    <source>
        <dbReference type="ARBA" id="ARBA00048095"/>
    </source>
</evidence>
<evidence type="ECO:0000256" key="16">
    <source>
        <dbReference type="ARBA" id="ARBA00048765"/>
    </source>
</evidence>
<keyword evidence="8 19" id="KW-1133">Transmembrane helix</keyword>
<accession>A0A1A6FZW1</accession>
<evidence type="ECO:0000256" key="1">
    <source>
        <dbReference type="ARBA" id="ARBA00004477"/>
    </source>
</evidence>
<dbReference type="Proteomes" id="UP000092124">
    <property type="component" value="Unassembled WGS sequence"/>
</dbReference>
<feature type="transmembrane region" description="Helical" evidence="19">
    <location>
        <begin position="271"/>
        <end position="290"/>
    </location>
</feature>
<evidence type="ECO:0000256" key="14">
    <source>
        <dbReference type="ARBA" id="ARBA00047186"/>
    </source>
</evidence>
<name>A0A1A6FZW1_NEOLE</name>
<evidence type="ECO:0000256" key="9">
    <source>
        <dbReference type="ARBA" id="ARBA00023002"/>
    </source>
</evidence>
<feature type="transmembrane region" description="Helical" evidence="19">
    <location>
        <begin position="197"/>
        <end position="223"/>
    </location>
</feature>
<comment type="function">
    <text evidence="12">Plays a key role in early steps of protein N-linked glycosylation by being involved in the conversion of polyprenol into dolichol. Acts as a polyprenal reductase that mediates the reduction of polyprenal into dolichal in a NADP-dependent mechanism. Dolichols are required for the synthesis of dolichol-linked monosaccharides and the oligosaccharide precursor used for N-glycosylation. Also able to convert testosterone (T) into 5-alpha-dihydrotestosterone (DHT).</text>
</comment>
<feature type="transmembrane region" description="Helical" evidence="19">
    <location>
        <begin position="156"/>
        <end position="177"/>
    </location>
</feature>
<dbReference type="GO" id="GO:0016095">
    <property type="term" value="P:polyprenol catabolic process"/>
    <property type="evidence" value="ECO:0007669"/>
    <property type="project" value="UniProtKB-UniRule"/>
</dbReference>
<keyword evidence="5 19" id="KW-0812">Transmembrane</keyword>
<feature type="transmembrane region" description="Helical" evidence="19">
    <location>
        <begin position="18"/>
        <end position="46"/>
    </location>
</feature>
<sequence length="314" mass="36332">MAGWAGAELSALNPLRTLWLALAAAFLLALLLQLAPAGLLPSSALFQDLIRYGKTKLSGPRLTAFDVPKRYFSHFYVISVLWNGFLLWFLSQSLFLGAPFPNWLRALLRTLGATQFRVGELTLSAFLVLVFVWVHSLRRLFECFYISIFSSTVIHIVQYCFGLVYYVLVGLTVLSQVPMDDKNVYVLGKNLLLQARWFHILGMMMFFWSSAHQYNCHVILSNLRRNKKGVIVHCQHRIPFGDWFEYVSSANYLAELMIYISMAVTFGFHNFTWWLVVTYVFFSQALSAFFNHKFYKSTFVSYPKHRKAFLPFLF</sequence>
<dbReference type="PANTHER" id="PTHR14624">
    <property type="entry name" value="DFG10 PROTEIN"/>
    <property type="match status" value="1"/>
</dbReference>
<evidence type="ECO:0000256" key="2">
    <source>
        <dbReference type="ARBA" id="ARBA00004922"/>
    </source>
</evidence>
<keyword evidence="9 19" id="KW-0560">Oxidoreductase</keyword>
<evidence type="ECO:0000256" key="10">
    <source>
        <dbReference type="ARBA" id="ARBA00023098"/>
    </source>
</evidence>
<dbReference type="FunFam" id="1.20.120.1630:FF:000021">
    <property type="entry name" value="Polyprenol reductase 1"/>
    <property type="match status" value="1"/>
</dbReference>
<dbReference type="EC" id="1.3.1.94" evidence="4 19"/>
<comment type="caution">
    <text evidence="21">The sequence shown here is derived from an EMBL/GenBank/DDBJ whole genome shotgun (WGS) entry which is preliminary data.</text>
</comment>
<evidence type="ECO:0000256" key="11">
    <source>
        <dbReference type="ARBA" id="ARBA00023136"/>
    </source>
</evidence>
<dbReference type="GO" id="GO:0006488">
    <property type="term" value="P:dolichol-linked oligosaccharide biosynthetic process"/>
    <property type="evidence" value="ECO:0007669"/>
    <property type="project" value="UniProtKB-UniRule"/>
</dbReference>
<dbReference type="InterPro" id="IPR001104">
    <property type="entry name" value="3-oxo-5_a-steroid_4-DH_C"/>
</dbReference>
<evidence type="ECO:0000256" key="12">
    <source>
        <dbReference type="ARBA" id="ARBA00045898"/>
    </source>
</evidence>
<comment type="catalytic activity">
    <reaction evidence="15">
        <text>androst-4-ene-3,17-dione + NADPH + H(+) = 5alpha-androstan-3,17-dione + NADP(+)</text>
        <dbReference type="Rhea" id="RHEA:50816"/>
        <dbReference type="ChEBI" id="CHEBI:15378"/>
        <dbReference type="ChEBI" id="CHEBI:15994"/>
        <dbReference type="ChEBI" id="CHEBI:16422"/>
        <dbReference type="ChEBI" id="CHEBI:57783"/>
        <dbReference type="ChEBI" id="CHEBI:58349"/>
    </reaction>
    <physiologicalReaction direction="right-to-left" evidence="15">
        <dbReference type="Rhea" id="RHEA:50818"/>
    </physiologicalReaction>
</comment>
<feature type="domain" description="3-oxo-5-alpha-steroid 4-dehydrogenase C-terminal" evidence="20">
    <location>
        <begin position="195"/>
        <end position="314"/>
    </location>
</feature>
<evidence type="ECO:0000256" key="6">
    <source>
        <dbReference type="ARBA" id="ARBA00022824"/>
    </source>
</evidence>
<protein>
    <recommendedName>
        <fullName evidence="14 19">Polyprenal reductase</fullName>
        <ecNumber evidence="3 19">1.3.1.22</ecNumber>
        <ecNumber evidence="4 19">1.3.1.94</ecNumber>
    </recommendedName>
</protein>
<dbReference type="PROSITE" id="PS50244">
    <property type="entry name" value="S5A_REDUCTASE"/>
    <property type="match status" value="1"/>
</dbReference>
<evidence type="ECO:0000256" key="19">
    <source>
        <dbReference type="RuleBase" id="RU367081"/>
    </source>
</evidence>
<evidence type="ECO:0000256" key="8">
    <source>
        <dbReference type="ARBA" id="ARBA00022989"/>
    </source>
</evidence>
<dbReference type="GO" id="GO:0005789">
    <property type="term" value="C:endoplasmic reticulum membrane"/>
    <property type="evidence" value="ECO:0007669"/>
    <property type="project" value="UniProtKB-SubCell"/>
</dbReference>
<evidence type="ECO:0000256" key="17">
    <source>
        <dbReference type="ARBA" id="ARBA00049397"/>
    </source>
</evidence>
<evidence type="ECO:0000256" key="5">
    <source>
        <dbReference type="ARBA" id="ARBA00022692"/>
    </source>
</evidence>
<dbReference type="InterPro" id="IPR039698">
    <property type="entry name" value="Dfg10/SRD5A3"/>
</dbReference>
<dbReference type="OrthoDB" id="541710at2759"/>
<comment type="catalytic activity">
    <reaction evidence="17">
        <text>17beta-hydroxy-5alpha-androstan-3-one + NADP(+) = testosterone + NADPH + H(+)</text>
        <dbReference type="Rhea" id="RHEA:50820"/>
        <dbReference type="ChEBI" id="CHEBI:15378"/>
        <dbReference type="ChEBI" id="CHEBI:16330"/>
        <dbReference type="ChEBI" id="CHEBI:17347"/>
        <dbReference type="ChEBI" id="CHEBI:57783"/>
        <dbReference type="ChEBI" id="CHEBI:58349"/>
        <dbReference type="EC" id="1.3.1.22"/>
    </reaction>
    <physiologicalReaction direction="right-to-left" evidence="17">
        <dbReference type="Rhea" id="RHEA:50822"/>
    </physiologicalReaction>
</comment>
<dbReference type="GO" id="GO:0102389">
    <property type="term" value="F:polyprenol reductase activity"/>
    <property type="evidence" value="ECO:0007669"/>
    <property type="project" value="UniProtKB-UniRule"/>
</dbReference>
<feature type="transmembrane region" description="Helical" evidence="19">
    <location>
        <begin position="75"/>
        <end position="96"/>
    </location>
</feature>
<keyword evidence="7 19" id="KW-0521">NADP</keyword>
<keyword evidence="10" id="KW-0443">Lipid metabolism</keyword>
<dbReference type="EC" id="1.3.1.22" evidence="3 19"/>
<evidence type="ECO:0000256" key="13">
    <source>
        <dbReference type="ARBA" id="ARBA00046320"/>
    </source>
</evidence>
<evidence type="ECO:0000259" key="20">
    <source>
        <dbReference type="Pfam" id="PF02544"/>
    </source>
</evidence>
<dbReference type="GO" id="GO:0047751">
    <property type="term" value="F:3-oxo-5-alpha-steroid 4-dehydrogenase (NADP+) activity"/>
    <property type="evidence" value="ECO:0007669"/>
    <property type="project" value="UniProtKB-UniRule"/>
</dbReference>
<dbReference type="PANTHER" id="PTHR14624:SF0">
    <property type="entry name" value="POLYPRENOL REDUCTASE"/>
    <property type="match status" value="1"/>
</dbReference>
<reference evidence="21 22" key="1">
    <citation type="submission" date="2016-06" db="EMBL/GenBank/DDBJ databases">
        <title>The Draft Genome Sequence and Annotation of the Desert Woodrat Neotoma lepida.</title>
        <authorList>
            <person name="Campbell M."/>
            <person name="Oakeson K.F."/>
            <person name="Yandell M."/>
            <person name="Halpert J.R."/>
            <person name="Dearing D."/>
        </authorList>
    </citation>
    <scope>NUCLEOTIDE SEQUENCE [LARGE SCALE GENOMIC DNA]</scope>
    <source>
        <strain evidence="21">417</strain>
        <tissue evidence="21">Liver</tissue>
    </source>
</reference>
<comment type="pathway">
    <text evidence="2 19">Protein modification; protein glycosylation.</text>
</comment>
<comment type="subcellular location">
    <subcellularLocation>
        <location evidence="1">Endoplasmic reticulum membrane</location>
        <topology evidence="1">Multi-pass membrane protein</topology>
    </subcellularLocation>
</comment>
<evidence type="ECO:0000256" key="3">
    <source>
        <dbReference type="ARBA" id="ARBA00012049"/>
    </source>
</evidence>
<evidence type="ECO:0000313" key="22">
    <source>
        <dbReference type="Proteomes" id="UP000092124"/>
    </source>
</evidence>
<dbReference type="EMBL" id="LZPO01108070">
    <property type="protein sequence ID" value="OBS59473.1"/>
    <property type="molecule type" value="Genomic_DNA"/>
</dbReference>